<proteinExistence type="predicted"/>
<evidence type="ECO:0000313" key="3">
    <source>
        <dbReference type="Proteomes" id="UP001327957"/>
    </source>
</evidence>
<dbReference type="EMBL" id="JASAOK010000033">
    <property type="protein sequence ID" value="KAK6218433.1"/>
    <property type="molecule type" value="Genomic_DNA"/>
</dbReference>
<dbReference type="Proteomes" id="UP001327957">
    <property type="component" value="Unassembled WGS sequence"/>
</dbReference>
<keyword evidence="3" id="KW-1185">Reference proteome</keyword>
<comment type="caution">
    <text evidence="2">The sequence shown here is derived from an EMBL/GenBank/DDBJ whole genome shotgun (WGS) entry which is preliminary data.</text>
</comment>
<sequence length="67" mass="7000">MQLAVVVAFLVPVSLAAAPWSLSGTCSTGNTCEIDTKYTSPKVACGKWVGKFSGTGINGRTYCTPQE</sequence>
<evidence type="ECO:0000313" key="2">
    <source>
        <dbReference type="EMBL" id="KAK6218433.1"/>
    </source>
</evidence>
<name>A0AAV9TCI6_9PEZI</name>
<accession>A0AAV9TCI6</accession>
<evidence type="ECO:0000256" key="1">
    <source>
        <dbReference type="SAM" id="SignalP"/>
    </source>
</evidence>
<feature type="chain" id="PRO_5043787996" evidence="1">
    <location>
        <begin position="17"/>
        <end position="67"/>
    </location>
</feature>
<organism evidence="2 3">
    <name type="scientific">Colletotrichum tabaci</name>
    <dbReference type="NCBI Taxonomy" id="1209068"/>
    <lineage>
        <taxon>Eukaryota</taxon>
        <taxon>Fungi</taxon>
        <taxon>Dikarya</taxon>
        <taxon>Ascomycota</taxon>
        <taxon>Pezizomycotina</taxon>
        <taxon>Sordariomycetes</taxon>
        <taxon>Hypocreomycetidae</taxon>
        <taxon>Glomerellales</taxon>
        <taxon>Glomerellaceae</taxon>
        <taxon>Colletotrichum</taxon>
        <taxon>Colletotrichum destructivum species complex</taxon>
    </lineage>
</organism>
<gene>
    <name evidence="2" type="ORF">QIS74_06313</name>
</gene>
<keyword evidence="1" id="KW-0732">Signal</keyword>
<reference evidence="2 3" key="1">
    <citation type="submission" date="2023-04" db="EMBL/GenBank/DDBJ databases">
        <title>Colletotrichum tabacum stain YC1 causing leaf anthracnose on Nicotiana tabacum(L.) cv.</title>
        <authorList>
            <person name="Ji Z."/>
            <person name="Wang M."/>
            <person name="Zhang J."/>
            <person name="Wang N."/>
            <person name="Zhou Z."/>
        </authorList>
    </citation>
    <scope>NUCLEOTIDE SEQUENCE [LARGE SCALE GENOMIC DNA]</scope>
    <source>
        <strain evidence="2 3">YC1</strain>
    </source>
</reference>
<dbReference type="AlphaFoldDB" id="A0AAV9TCI6"/>
<feature type="signal peptide" evidence="1">
    <location>
        <begin position="1"/>
        <end position="16"/>
    </location>
</feature>
<protein>
    <submittedName>
        <fullName evidence="2">Uncharacterized protein</fullName>
    </submittedName>
</protein>